<dbReference type="Gene3D" id="3.40.50.300">
    <property type="entry name" value="P-loop containing nucleotide triphosphate hydrolases"/>
    <property type="match status" value="1"/>
</dbReference>
<dbReference type="EMBL" id="ATHJ01000138">
    <property type="protein sequence ID" value="EPR32500.1"/>
    <property type="molecule type" value="Genomic_DNA"/>
</dbReference>
<proteinExistence type="predicted"/>
<dbReference type="Proteomes" id="UP000014977">
    <property type="component" value="Unassembled WGS sequence"/>
</dbReference>
<keyword evidence="1" id="KW-0547">Nucleotide-binding</keyword>
<organism evidence="4 5">
    <name type="scientific">Desulfococcus multivorans DSM 2059</name>
    <dbReference type="NCBI Taxonomy" id="1121405"/>
    <lineage>
        <taxon>Bacteria</taxon>
        <taxon>Pseudomonadati</taxon>
        <taxon>Thermodesulfobacteriota</taxon>
        <taxon>Desulfobacteria</taxon>
        <taxon>Desulfobacterales</taxon>
        <taxon>Desulfococcaceae</taxon>
        <taxon>Desulfococcus</taxon>
    </lineage>
</organism>
<evidence type="ECO:0000313" key="4">
    <source>
        <dbReference type="EMBL" id="EPR32500.1"/>
    </source>
</evidence>
<comment type="caution">
    <text evidence="4">The sequence shown here is derived from an EMBL/GenBank/DDBJ whole genome shotgun (WGS) entry which is preliminary data.</text>
</comment>
<keyword evidence="2" id="KW-0067">ATP-binding</keyword>
<dbReference type="AlphaFoldDB" id="S7T7L5"/>
<dbReference type="PROSITE" id="PS51206">
    <property type="entry name" value="SF3_HELICASE_1"/>
    <property type="match status" value="1"/>
</dbReference>
<evidence type="ECO:0000259" key="3">
    <source>
        <dbReference type="PROSITE" id="PS51206"/>
    </source>
</evidence>
<dbReference type="RefSeq" id="WP_020878645.1">
    <property type="nucleotide sequence ID" value="NZ_ATHJ01000138.1"/>
</dbReference>
<accession>S7T7L5</accession>
<evidence type="ECO:0000313" key="5">
    <source>
        <dbReference type="Proteomes" id="UP000014977"/>
    </source>
</evidence>
<dbReference type="InterPro" id="IPR027417">
    <property type="entry name" value="P-loop_NTPase"/>
</dbReference>
<dbReference type="InterPro" id="IPR014015">
    <property type="entry name" value="Helicase_SF3_DNA-vir"/>
</dbReference>
<name>S7T7L5_DESML</name>
<gene>
    <name evidence="4" type="ORF">dsmv_0873</name>
</gene>
<dbReference type="GO" id="GO:0005524">
    <property type="term" value="F:ATP binding"/>
    <property type="evidence" value="ECO:0007669"/>
    <property type="project" value="UniProtKB-KW"/>
</dbReference>
<dbReference type="eggNOG" id="COG3378">
    <property type="taxonomic scope" value="Bacteria"/>
</dbReference>
<dbReference type="PATRIC" id="fig|1121405.3.peg.4253"/>
<keyword evidence="5" id="KW-1185">Reference proteome</keyword>
<evidence type="ECO:0000256" key="2">
    <source>
        <dbReference type="ARBA" id="ARBA00022840"/>
    </source>
</evidence>
<dbReference type="InterPro" id="IPR045455">
    <property type="entry name" value="NrS-1_pol-like_helicase"/>
</dbReference>
<evidence type="ECO:0000256" key="1">
    <source>
        <dbReference type="ARBA" id="ARBA00022741"/>
    </source>
</evidence>
<reference evidence="4 5" key="1">
    <citation type="journal article" date="2013" name="Genome Announc.">
        <title>Draft genome sequences for three mercury-methylating, sulfate-reducing bacteria.</title>
        <authorList>
            <person name="Brown S.D."/>
            <person name="Hurt R.A.Jr."/>
            <person name="Gilmour C.C."/>
            <person name="Elias D.A."/>
        </authorList>
    </citation>
    <scope>NUCLEOTIDE SEQUENCE [LARGE SCALE GENOMIC DNA]</scope>
    <source>
        <strain evidence="4 5">DSM 2059</strain>
    </source>
</reference>
<dbReference type="OrthoDB" id="9763644at2"/>
<protein>
    <recommendedName>
        <fullName evidence="3">SF3 helicase domain-containing protein</fullName>
    </recommendedName>
</protein>
<feature type="domain" description="SF3 helicase" evidence="3">
    <location>
        <begin position="544"/>
        <end position="781"/>
    </location>
</feature>
<dbReference type="Pfam" id="PF19263">
    <property type="entry name" value="DUF5906"/>
    <property type="match status" value="1"/>
</dbReference>
<dbReference type="SUPFAM" id="SSF52540">
    <property type="entry name" value="P-loop containing nucleoside triphosphate hydrolases"/>
    <property type="match status" value="1"/>
</dbReference>
<sequence>MSYSDIDMATDDEAGVDIFEADLLNYIPVKKEELVLHENQRTLFDQDIYNQLVGVDNVVEVRIIGVTGKSDYWTGSAWKTIAGYFNSFAAFKAAVKPAARHIEAQCNDGKYNGKAGIYFTLHKLNPMVIGRMHNKLASNDGGTTSDLDVTAYQWLPIDVDPKRPSGTASSLEQLQGALAKGDEIEAFLAKLGLAKPFRGVSGNGAHLLYRYENENVRAASDFVKRVLACLKFKLNGDGSQDIDQTVFNPGRIFKLYGTKAMKGDPSDYDTHHRMSYIYQVGDMEYAADGYDKLSLWVTEVEAEIEAAKSKRGRPKKEKLKYAPVDVAAFLNEKEIKYTVKEKNDKTLYCLDVCLFDPSHKGNEAAIIVGEDGGLPGYHCFHNSCKGDPNRTKWKDIYKAVTGEEWGASVDDTETEDIDTEDNIQALEALNEKHAVVNLNGKFAIMAEGINPVNGQPYETFSKKSDFVSFYADKTIRLGKKWRPISEVWVTWPGRRAYEGIIMDPNKDHPGWYNLYKGLAVEPILGDCSLFKEHIFKVIANGDQAIYDYVWAWMADAVQNPGGARPGTALVLRGRQGTGKGTFVNTFGKIFGRHYCQVANEGSLTGRFNDHLKNALLVFADEAACSGSKTATGMLRAMITEPTMRIEPKGFNQFEIENHIRLIMASNYDWVVPAGRDERRFVVLDVSGDHGCDFEYFKALNKQMDAGGVEALLYELLQVDLSKVNLRDSPKTGALFDQVLATMDPTDKFWFERLQTGKLCELTSKMFEFCEECVSSNDGSTEWPSEIVKELLYDEFLEFCRQQTIRGRITQKQFGIKLTRMCKEVRQTRQSSGQRRMKYQLPSLERCRELFRDHLGVEFAWDEP</sequence>
<dbReference type="eggNOG" id="COG1241">
    <property type="taxonomic scope" value="Bacteria"/>
</dbReference>